<comment type="caution">
    <text evidence="1">The sequence shown here is derived from an EMBL/GenBank/DDBJ whole genome shotgun (WGS) entry which is preliminary data.</text>
</comment>
<name>A0A2G8K8N7_STIJA</name>
<reference evidence="1 2" key="1">
    <citation type="journal article" date="2017" name="PLoS Biol.">
        <title>The sea cucumber genome provides insights into morphological evolution and visceral regeneration.</title>
        <authorList>
            <person name="Zhang X."/>
            <person name="Sun L."/>
            <person name="Yuan J."/>
            <person name="Sun Y."/>
            <person name="Gao Y."/>
            <person name="Zhang L."/>
            <person name="Li S."/>
            <person name="Dai H."/>
            <person name="Hamel J.F."/>
            <person name="Liu C."/>
            <person name="Yu Y."/>
            <person name="Liu S."/>
            <person name="Lin W."/>
            <person name="Guo K."/>
            <person name="Jin S."/>
            <person name="Xu P."/>
            <person name="Storey K.B."/>
            <person name="Huan P."/>
            <person name="Zhang T."/>
            <person name="Zhou Y."/>
            <person name="Zhang J."/>
            <person name="Lin C."/>
            <person name="Li X."/>
            <person name="Xing L."/>
            <person name="Huo D."/>
            <person name="Sun M."/>
            <person name="Wang L."/>
            <person name="Mercier A."/>
            <person name="Li F."/>
            <person name="Yang H."/>
            <person name="Xiang J."/>
        </authorList>
    </citation>
    <scope>NUCLEOTIDE SEQUENCE [LARGE SCALE GENOMIC DNA]</scope>
    <source>
        <strain evidence="1">Shaxun</strain>
        <tissue evidence="1">Muscle</tissue>
    </source>
</reference>
<organism evidence="1 2">
    <name type="scientific">Stichopus japonicus</name>
    <name type="common">Sea cucumber</name>
    <dbReference type="NCBI Taxonomy" id="307972"/>
    <lineage>
        <taxon>Eukaryota</taxon>
        <taxon>Metazoa</taxon>
        <taxon>Echinodermata</taxon>
        <taxon>Eleutherozoa</taxon>
        <taxon>Echinozoa</taxon>
        <taxon>Holothuroidea</taxon>
        <taxon>Aspidochirotacea</taxon>
        <taxon>Aspidochirotida</taxon>
        <taxon>Stichopodidae</taxon>
        <taxon>Apostichopus</taxon>
    </lineage>
</organism>
<evidence type="ECO:0000313" key="2">
    <source>
        <dbReference type="Proteomes" id="UP000230750"/>
    </source>
</evidence>
<accession>A0A2G8K8N7</accession>
<dbReference type="AlphaFoldDB" id="A0A2G8K8N7"/>
<keyword evidence="2" id="KW-1185">Reference proteome</keyword>
<gene>
    <name evidence="1" type="ORF">BSL78_18772</name>
</gene>
<sequence length="614" mass="69868">MARFSVQDGCIIFDMDVLDIGLLAVAGYKQCTHNTFIDLFNLDIETDSHEKALLKESKPYYSKEFTSLGANHRCFCFLTDVSFVTCCKDKIETYNTEINNGGLVKEQCFEGEALSMALRDGSVYVGLSRSSDVIVFDLDLNQVKRIVVAGFGSLECPWDILVRNDTLFLCTFWSRRIVVFDSKSSGFWQLPDSEDSIAHDCTTPRNQHYAACSIAFSEQNSLLFILRVGSGNSFVEVYLFPSDLYTPSGYTFCAAFNVPVDSIRIRFNETVNSLFVVTQKTGEVFEYDIYEITKDFNPDLEYKINDHAVEFFALSQLYSGRMFESFPDVSYQAQFPGETLPAPSHDYYGRVFASIQDVKYQAQFPKETLSAPSHDHGRMFESIQDVNYQAQFPEATLSALLHDFYGRMFGSFQDVNNQAQIQEGTLSAPSNDYYGRMFESIPDVNYQAQFPGETSPAPLHDLYGRMFGGFQDVKNQAQIQEVTLSAPSHDYYGRIIEGIQDVKYQTQVQEETLSAPSHDYYGRMLEGTQDLNYQAQIQGWTLSALSHGYYGRMLEGTQDLNYQAQIQERAHDHYSYNHKVTSLSCSKIYVCRPVTELLTIESSYSWTLNMNLRD</sequence>
<dbReference type="Proteomes" id="UP000230750">
    <property type="component" value="Unassembled WGS sequence"/>
</dbReference>
<evidence type="ECO:0000313" key="1">
    <source>
        <dbReference type="EMBL" id="PIK44378.1"/>
    </source>
</evidence>
<protein>
    <submittedName>
        <fullName evidence="1">Uncharacterized protein</fullName>
    </submittedName>
</protein>
<dbReference type="EMBL" id="MRZV01000780">
    <property type="protein sequence ID" value="PIK44378.1"/>
    <property type="molecule type" value="Genomic_DNA"/>
</dbReference>
<proteinExistence type="predicted"/>
<dbReference type="SUPFAM" id="SSF63825">
    <property type="entry name" value="YWTD domain"/>
    <property type="match status" value="1"/>
</dbReference>